<protein>
    <recommendedName>
        <fullName evidence="10">Fatty acid ABC transporter ATP-binding/permease protein</fullName>
    </recommendedName>
</protein>
<dbReference type="PANTHER" id="PTHR43394:SF1">
    <property type="entry name" value="ATP-BINDING CASSETTE SUB-FAMILY B MEMBER 10, MITOCHONDRIAL"/>
    <property type="match status" value="1"/>
</dbReference>
<comment type="function">
    <text evidence="8">ABC transporter involved in fatty acid import. Transmembrane domains (TMD) form a pore in the membrane and the ATP-binding domain (NBD) is responsible for energy generation.</text>
</comment>
<evidence type="ECO:0000259" key="13">
    <source>
        <dbReference type="PROSITE" id="PS50893"/>
    </source>
</evidence>
<dbReference type="PROSITE" id="PS50893">
    <property type="entry name" value="ABC_TRANSPORTER_2"/>
    <property type="match status" value="1"/>
</dbReference>
<dbReference type="PROSITE" id="PS00211">
    <property type="entry name" value="ABC_TRANSPORTER_1"/>
    <property type="match status" value="1"/>
</dbReference>
<comment type="similarity">
    <text evidence="9">Belongs to the ABC transporter superfamily. Lipid exporter (TC 3.A.1.106) family.</text>
</comment>
<feature type="region of interest" description="Disordered" evidence="11">
    <location>
        <begin position="1"/>
        <end position="34"/>
    </location>
</feature>
<dbReference type="InterPro" id="IPR027417">
    <property type="entry name" value="P-loop_NTPase"/>
</dbReference>
<dbReference type="InterPro" id="IPR003439">
    <property type="entry name" value="ABC_transporter-like_ATP-bd"/>
</dbReference>
<evidence type="ECO:0000256" key="5">
    <source>
        <dbReference type="ARBA" id="ARBA00022840"/>
    </source>
</evidence>
<dbReference type="STRING" id="262209.AWH69_05590"/>
<evidence type="ECO:0000256" key="6">
    <source>
        <dbReference type="ARBA" id="ARBA00022989"/>
    </source>
</evidence>
<dbReference type="GO" id="GO:0005524">
    <property type="term" value="F:ATP binding"/>
    <property type="evidence" value="ECO:0007669"/>
    <property type="project" value="UniProtKB-KW"/>
</dbReference>
<keyword evidence="4" id="KW-0547">Nucleotide-binding</keyword>
<dbReference type="InterPro" id="IPR003593">
    <property type="entry name" value="AAA+_ATPase"/>
</dbReference>
<evidence type="ECO:0000256" key="2">
    <source>
        <dbReference type="ARBA" id="ARBA00022448"/>
    </source>
</evidence>
<comment type="caution">
    <text evidence="15">The sequence shown here is derived from an EMBL/GenBank/DDBJ whole genome shotgun (WGS) entry which is preliminary data.</text>
</comment>
<evidence type="ECO:0000256" key="7">
    <source>
        <dbReference type="ARBA" id="ARBA00023136"/>
    </source>
</evidence>
<feature type="domain" description="ABC transmembrane type-1" evidence="14">
    <location>
        <begin position="60"/>
        <end position="384"/>
    </location>
</feature>
<dbReference type="GO" id="GO:0016887">
    <property type="term" value="F:ATP hydrolysis activity"/>
    <property type="evidence" value="ECO:0007669"/>
    <property type="project" value="InterPro"/>
</dbReference>
<evidence type="ECO:0000313" key="15">
    <source>
        <dbReference type="EMBL" id="OAB87539.1"/>
    </source>
</evidence>
<dbReference type="CDD" id="cd18547">
    <property type="entry name" value="ABC_6TM_Tm288_like"/>
    <property type="match status" value="1"/>
</dbReference>
<evidence type="ECO:0000259" key="14">
    <source>
        <dbReference type="PROSITE" id="PS50929"/>
    </source>
</evidence>
<evidence type="ECO:0000256" key="4">
    <source>
        <dbReference type="ARBA" id="ARBA00022741"/>
    </source>
</evidence>
<dbReference type="Gene3D" id="3.40.50.300">
    <property type="entry name" value="P-loop containing nucleotide triphosphate hydrolases"/>
    <property type="match status" value="1"/>
</dbReference>
<dbReference type="SUPFAM" id="SSF52540">
    <property type="entry name" value="P-loop containing nucleoside triphosphate hydrolases"/>
    <property type="match status" value="1"/>
</dbReference>
<dbReference type="EMBL" id="LQZG01000002">
    <property type="protein sequence ID" value="OAB87539.1"/>
    <property type="molecule type" value="Genomic_DNA"/>
</dbReference>
<dbReference type="Gene3D" id="1.20.1560.10">
    <property type="entry name" value="ABC transporter type 1, transmembrane domain"/>
    <property type="match status" value="1"/>
</dbReference>
<evidence type="ECO:0000256" key="10">
    <source>
        <dbReference type="ARBA" id="ARBA00071747"/>
    </source>
</evidence>
<dbReference type="SUPFAM" id="SSF90123">
    <property type="entry name" value="ABC transporter transmembrane region"/>
    <property type="match status" value="1"/>
</dbReference>
<feature type="transmembrane region" description="Helical" evidence="12">
    <location>
        <begin position="243"/>
        <end position="260"/>
    </location>
</feature>
<evidence type="ECO:0000256" key="3">
    <source>
        <dbReference type="ARBA" id="ARBA00022692"/>
    </source>
</evidence>
<dbReference type="PROSITE" id="PS50929">
    <property type="entry name" value="ABC_TM1F"/>
    <property type="match status" value="1"/>
</dbReference>
<dbReference type="RefSeq" id="WP_068272968.1">
    <property type="nucleotide sequence ID" value="NZ_LQZG01000002.1"/>
</dbReference>
<dbReference type="PANTHER" id="PTHR43394">
    <property type="entry name" value="ATP-DEPENDENT PERMEASE MDL1, MITOCHONDRIAL"/>
    <property type="match status" value="1"/>
</dbReference>
<dbReference type="Pfam" id="PF00664">
    <property type="entry name" value="ABC_membrane"/>
    <property type="match status" value="1"/>
</dbReference>
<keyword evidence="3 12" id="KW-0812">Transmembrane</keyword>
<keyword evidence="7 12" id="KW-0472">Membrane</keyword>
<reference evidence="15 16" key="1">
    <citation type="submission" date="2016-01" db="EMBL/GenBank/DDBJ databases">
        <title>Janibacter melonis strain CD11_4 genome sequencing and assembly.</title>
        <authorList>
            <person name="Nair G.R."/>
            <person name="Kaur G."/>
            <person name="Chander A.M."/>
            <person name="Mayilraj S."/>
        </authorList>
    </citation>
    <scope>NUCLEOTIDE SEQUENCE [LARGE SCALE GENOMIC DNA]</scope>
    <source>
        <strain evidence="15 16">CD11-4</strain>
    </source>
</reference>
<dbReference type="InterPro" id="IPR036640">
    <property type="entry name" value="ABC1_TM_sf"/>
</dbReference>
<comment type="subcellular location">
    <subcellularLocation>
        <location evidence="1">Cell membrane</location>
        <topology evidence="1">Multi-pass membrane protein</topology>
    </subcellularLocation>
</comment>
<evidence type="ECO:0000256" key="11">
    <source>
        <dbReference type="SAM" id="MobiDB-lite"/>
    </source>
</evidence>
<dbReference type="CDD" id="cd03254">
    <property type="entry name" value="ABCC_Glucan_exporter_like"/>
    <property type="match status" value="1"/>
</dbReference>
<dbReference type="GO" id="GO:0005886">
    <property type="term" value="C:plasma membrane"/>
    <property type="evidence" value="ECO:0007669"/>
    <property type="project" value="UniProtKB-SubCell"/>
</dbReference>
<evidence type="ECO:0000256" key="9">
    <source>
        <dbReference type="ARBA" id="ARBA00061644"/>
    </source>
</evidence>
<proteinExistence type="inferred from homology"/>
<evidence type="ECO:0000256" key="12">
    <source>
        <dbReference type="SAM" id="Phobius"/>
    </source>
</evidence>
<sequence>MSELGTAEERAAKERRGPGSAHRGGPPHAAIGLPADTSQDFVAGARRILGLLRPERLVVWTTVVLAVGSVVLNAIGPKVLGRATDLVFAGSFGRQIPAGVSQEQAVEQLRARGEDRVADVLAAMDHVVPGQGVDTGALGRVLLGVLAIYVVAAVLQLVQGRLLTGAVNRTIYRLREDVEDKLHRLPLPYFDGQPRGELLSRVTNDIDNVAQSLQQTLSQLLTALLTVVAVVSMMLWISPLLALVALVTIPVTMLVTAAIGKRSQRHFVQQWKSTGEVNAVVEETFTGHELVKVFGRQEQSARDFAVKNDELHHASFRASFISGVIMPTMMFIGNLNYVAIAVVGGLRVASGTMSLGDVQAFIQYSRQFTQPLTQVASMANLVQSGVASAERVFAVLDAPEQEPEARTPTRIEDPHGRVAFEDVSFSYTPGTPLIEHLDLVVEPGQTVAIVGPTGAGKTTLVNLVLRFYELDGGRITLDGVDITELTRTGLRSRIGMVLQDTWLFAGTIRENIAYGRPGASDEEVLEAARATFVDRFVHALPDGYDTVLDAEAGNLSAGERQLVTIARAFLAQPSLLILDEATSSVDTRTELLVQQAMAALRSDRTSFVIAHRLSTIRDADLILVMEEGRIVEQGSHAELLAAGGAFAALYAAQFSGAVDPDAAMGAGSAV</sequence>
<dbReference type="GO" id="GO:0015421">
    <property type="term" value="F:ABC-type oligopeptide transporter activity"/>
    <property type="evidence" value="ECO:0007669"/>
    <property type="project" value="TreeGrafter"/>
</dbReference>
<dbReference type="Proteomes" id="UP000076976">
    <property type="component" value="Unassembled WGS sequence"/>
</dbReference>
<keyword evidence="5 15" id="KW-0067">ATP-binding</keyword>
<keyword evidence="16" id="KW-1185">Reference proteome</keyword>
<feature type="transmembrane region" description="Helical" evidence="12">
    <location>
        <begin position="220"/>
        <end position="237"/>
    </location>
</feature>
<accession>A0A176QCP0</accession>
<evidence type="ECO:0000256" key="1">
    <source>
        <dbReference type="ARBA" id="ARBA00004651"/>
    </source>
</evidence>
<feature type="transmembrane region" description="Helical" evidence="12">
    <location>
        <begin position="57"/>
        <end position="76"/>
    </location>
</feature>
<evidence type="ECO:0000256" key="8">
    <source>
        <dbReference type="ARBA" id="ARBA00055053"/>
    </source>
</evidence>
<dbReference type="SMART" id="SM00382">
    <property type="entry name" value="AAA"/>
    <property type="match status" value="1"/>
</dbReference>
<name>A0A176QCP0_9MICO</name>
<organism evidence="15 16">
    <name type="scientific">Janibacter melonis</name>
    <dbReference type="NCBI Taxonomy" id="262209"/>
    <lineage>
        <taxon>Bacteria</taxon>
        <taxon>Bacillati</taxon>
        <taxon>Actinomycetota</taxon>
        <taxon>Actinomycetes</taxon>
        <taxon>Micrococcales</taxon>
        <taxon>Intrasporangiaceae</taxon>
        <taxon>Janibacter</taxon>
    </lineage>
</organism>
<dbReference type="Pfam" id="PF00005">
    <property type="entry name" value="ABC_tran"/>
    <property type="match status" value="1"/>
</dbReference>
<dbReference type="InterPro" id="IPR017871">
    <property type="entry name" value="ABC_transporter-like_CS"/>
</dbReference>
<keyword evidence="2" id="KW-0813">Transport</keyword>
<feature type="transmembrane region" description="Helical" evidence="12">
    <location>
        <begin position="137"/>
        <end position="158"/>
    </location>
</feature>
<feature type="domain" description="ABC transporter" evidence="13">
    <location>
        <begin position="418"/>
        <end position="652"/>
    </location>
</feature>
<gene>
    <name evidence="15" type="ORF">AWH69_05590</name>
</gene>
<dbReference type="InterPro" id="IPR039421">
    <property type="entry name" value="Type_1_exporter"/>
</dbReference>
<evidence type="ECO:0000313" key="16">
    <source>
        <dbReference type="Proteomes" id="UP000076976"/>
    </source>
</evidence>
<dbReference type="AlphaFoldDB" id="A0A176QCP0"/>
<feature type="compositionally biased region" description="Basic and acidic residues" evidence="11">
    <location>
        <begin position="7"/>
        <end position="17"/>
    </location>
</feature>
<dbReference type="FunFam" id="3.40.50.300:FF:000287">
    <property type="entry name" value="Multidrug ABC transporter ATP-binding protein"/>
    <property type="match status" value="1"/>
</dbReference>
<keyword evidence="6 12" id="KW-1133">Transmembrane helix</keyword>
<dbReference type="InterPro" id="IPR011527">
    <property type="entry name" value="ABC1_TM_dom"/>
</dbReference>